<dbReference type="eggNOG" id="KOG4585">
    <property type="taxonomic scope" value="Eukaryota"/>
</dbReference>
<feature type="domain" description="Myb/SANT-like" evidence="4">
    <location>
        <begin position="317"/>
        <end position="411"/>
    </location>
</feature>
<dbReference type="AlphaFoldDB" id="J3LE90"/>
<dbReference type="OMA" id="STNPQFW"/>
<dbReference type="GO" id="GO:0046872">
    <property type="term" value="F:metal ion binding"/>
    <property type="evidence" value="ECO:0007669"/>
    <property type="project" value="UniProtKB-KW"/>
</dbReference>
<dbReference type="Pfam" id="PF26138">
    <property type="entry name" value="DUF8040"/>
    <property type="match status" value="1"/>
</dbReference>
<sequence length="643" mass="74216">MDMELEEEDDEMMLLIFPALYLASTRPNKIPCHTSKLSGAEYISELLNGHPRRCCNNLRMESHIFQSLSDHLRSKNLLQSTRGVMVEEQLGMFMYMLSRNASFGALTDRFQHSPKTVHRHLTSCFSAMRSLTYDIIKPPSTQCHWKISSNPKFWPYFENCIGVIDGTHVPITISSCEAAPYRNRKGSLSQNVMLACDFDLNFVYISTGWEGSASDAGVLHSAIKYGFKVPEGKFYLVDGGYANTPYFVAPYRGVRYHLKEQGRKNCRPKDYKELFNLRHALLRNHIERAIGVLKMRFPILKVATFYPIETQMALRAKWTSKYEKALVDILMEYNVSHYRGQNGWCTEGWNKIVREFNKLFPEAKFTKSQIQDKETQLKKDFKAIKSIKSRSGFSWDHNALMIKTTPEKWEEVIEEDPKLKRYENKSFPLFESLDHLYEGKTPANTIARKRSWDGCVSEEAQGTGWRSLEVTREQDEEEYTVHSVQRQEDIGRSFGNMARQSGDDDLSDEGEPDIEHQQERGEQAKARRDALGSHKRKSNKQGAPIPRVEETMSAFLNLKREQVRSQKQASKEGKEFSIACCFEVLHSMEDLSDDIKVMASDVFKDPLNREMFIRYEPRLRSLWLKKEVNKLGSLGTSMSSSHI</sequence>
<keyword evidence="8" id="KW-1185">Reference proteome</keyword>
<dbReference type="Gramene" id="OB02G29570.1">
    <property type="protein sequence ID" value="OB02G29570.1"/>
    <property type="gene ID" value="OB02G29570"/>
</dbReference>
<dbReference type="Pfam" id="PF12776">
    <property type="entry name" value="Myb_DNA-bind_3"/>
    <property type="match status" value="1"/>
</dbReference>
<organism evidence="7">
    <name type="scientific">Oryza brachyantha</name>
    <name type="common">malo sina</name>
    <dbReference type="NCBI Taxonomy" id="4533"/>
    <lineage>
        <taxon>Eukaryota</taxon>
        <taxon>Viridiplantae</taxon>
        <taxon>Streptophyta</taxon>
        <taxon>Embryophyta</taxon>
        <taxon>Tracheophyta</taxon>
        <taxon>Spermatophyta</taxon>
        <taxon>Magnoliopsida</taxon>
        <taxon>Liliopsida</taxon>
        <taxon>Poales</taxon>
        <taxon>Poaceae</taxon>
        <taxon>BOP clade</taxon>
        <taxon>Oryzoideae</taxon>
        <taxon>Oryzeae</taxon>
        <taxon>Oryzinae</taxon>
        <taxon>Oryza</taxon>
    </lineage>
</organism>
<evidence type="ECO:0000256" key="2">
    <source>
        <dbReference type="ARBA" id="ARBA00022723"/>
    </source>
</evidence>
<dbReference type="InterPro" id="IPR024752">
    <property type="entry name" value="Myb/SANT-like_dom"/>
</dbReference>
<feature type="domain" description="DDE Tnp4" evidence="5">
    <location>
        <begin position="164"/>
        <end position="303"/>
    </location>
</feature>
<dbReference type="HOGENOM" id="CLU_028568_4_1_1"/>
<comment type="cofactor">
    <cofactor evidence="1">
        <name>a divalent metal cation</name>
        <dbReference type="ChEBI" id="CHEBI:60240"/>
    </cofactor>
</comment>
<dbReference type="InterPro" id="IPR027806">
    <property type="entry name" value="HARBI1_dom"/>
</dbReference>
<evidence type="ECO:0008006" key="9">
    <source>
        <dbReference type="Google" id="ProtNLM"/>
    </source>
</evidence>
<feature type="domain" description="DUF8040" evidence="6">
    <location>
        <begin position="34"/>
        <end position="129"/>
    </location>
</feature>
<accession>J3LE90</accession>
<protein>
    <recommendedName>
        <fullName evidence="9">Myb/SANT-like domain-containing protein</fullName>
    </recommendedName>
</protein>
<feature type="region of interest" description="Disordered" evidence="3">
    <location>
        <begin position="471"/>
        <end position="548"/>
    </location>
</feature>
<dbReference type="Proteomes" id="UP000006038">
    <property type="component" value="Unassembled WGS sequence"/>
</dbReference>
<evidence type="ECO:0000313" key="7">
    <source>
        <dbReference type="EnsemblPlants" id="OB02G29570.1"/>
    </source>
</evidence>
<evidence type="ECO:0000259" key="4">
    <source>
        <dbReference type="Pfam" id="PF12776"/>
    </source>
</evidence>
<evidence type="ECO:0000259" key="6">
    <source>
        <dbReference type="Pfam" id="PF26138"/>
    </source>
</evidence>
<evidence type="ECO:0000259" key="5">
    <source>
        <dbReference type="Pfam" id="PF13359"/>
    </source>
</evidence>
<dbReference type="EnsemblPlants" id="OB02G29570.1">
    <property type="protein sequence ID" value="OB02G29570.1"/>
    <property type="gene ID" value="OB02G29570"/>
</dbReference>
<keyword evidence="2" id="KW-0479">Metal-binding</keyword>
<feature type="compositionally biased region" description="Acidic residues" evidence="3">
    <location>
        <begin position="503"/>
        <end position="512"/>
    </location>
</feature>
<dbReference type="InterPro" id="IPR058353">
    <property type="entry name" value="DUF8040"/>
</dbReference>
<dbReference type="PANTHER" id="PTHR46934:SF6">
    <property type="entry name" value="MYB_SANT-LIKE DOMAIN-CONTAINING PROTEIN"/>
    <property type="match status" value="1"/>
</dbReference>
<name>J3LE90_ORYBR</name>
<evidence type="ECO:0000313" key="8">
    <source>
        <dbReference type="Proteomes" id="UP000006038"/>
    </source>
</evidence>
<dbReference type="Pfam" id="PF13359">
    <property type="entry name" value="DDE_Tnp_4"/>
    <property type="match status" value="1"/>
</dbReference>
<evidence type="ECO:0000256" key="3">
    <source>
        <dbReference type="SAM" id="MobiDB-lite"/>
    </source>
</evidence>
<proteinExistence type="predicted"/>
<reference evidence="7" key="1">
    <citation type="submission" date="2013-04" db="UniProtKB">
        <authorList>
            <consortium name="EnsemblPlants"/>
        </authorList>
    </citation>
    <scope>IDENTIFICATION</scope>
</reference>
<feature type="compositionally biased region" description="Basic and acidic residues" evidence="3">
    <location>
        <begin position="513"/>
        <end position="532"/>
    </location>
</feature>
<evidence type="ECO:0000256" key="1">
    <source>
        <dbReference type="ARBA" id="ARBA00001968"/>
    </source>
</evidence>
<dbReference type="PANTHER" id="PTHR46934">
    <property type="entry name" value="MYB_DNA-BIND_3 DOMAIN-CONTAINING PROTEIN-RELATED"/>
    <property type="match status" value="1"/>
</dbReference>